<reference evidence="1 2" key="1">
    <citation type="submission" date="2020-07" db="EMBL/GenBank/DDBJ databases">
        <title>Sequencing the genomes of 1000 actinobacteria strains.</title>
        <authorList>
            <person name="Klenk H.-P."/>
        </authorList>
    </citation>
    <scope>NUCLEOTIDE SEQUENCE [LARGE SCALE GENOMIC DNA]</scope>
    <source>
        <strain evidence="1 2">DSM 45278</strain>
    </source>
</reference>
<proteinExistence type="predicted"/>
<sequence length="83" mass="9047">MQAFQDQGWRVMVLSTPTGVRFHYSQSVLVGLVGCSESWLSQVARGILTVDSHEVLNRLSCVLRIDLAELTGTEPEAVTRGSG</sequence>
<evidence type="ECO:0000313" key="2">
    <source>
        <dbReference type="Proteomes" id="UP000584931"/>
    </source>
</evidence>
<dbReference type="EMBL" id="JACCHL010000001">
    <property type="protein sequence ID" value="NYH54032.1"/>
    <property type="molecule type" value="Genomic_DNA"/>
</dbReference>
<protein>
    <submittedName>
        <fullName evidence="1">Transcriptional regulator with XRE-family HTH domain</fullName>
    </submittedName>
</protein>
<dbReference type="AlphaFoldDB" id="A0A7Z0BLY6"/>
<gene>
    <name evidence="1" type="ORF">HNR06_003621</name>
</gene>
<comment type="caution">
    <text evidence="1">The sequence shown here is derived from an EMBL/GenBank/DDBJ whole genome shotgun (WGS) entry which is preliminary data.</text>
</comment>
<evidence type="ECO:0000313" key="1">
    <source>
        <dbReference type="EMBL" id="NYH54032.1"/>
    </source>
</evidence>
<accession>A0A7Z0BLY6</accession>
<dbReference type="GO" id="GO:0003677">
    <property type="term" value="F:DNA binding"/>
    <property type="evidence" value="ECO:0007669"/>
    <property type="project" value="InterPro"/>
</dbReference>
<name>A0A7Z0BLY6_9ACTN</name>
<dbReference type="RefSeq" id="WP_237683402.1">
    <property type="nucleotide sequence ID" value="NZ_JACCHL010000001.1"/>
</dbReference>
<dbReference type="Proteomes" id="UP000584931">
    <property type="component" value="Unassembled WGS sequence"/>
</dbReference>
<dbReference type="InterPro" id="IPR010982">
    <property type="entry name" value="Lambda_DNA-bd_dom_sf"/>
</dbReference>
<organism evidence="1 2">
    <name type="scientific">Nocardiopsis sinuspersici</name>
    <dbReference type="NCBI Taxonomy" id="501010"/>
    <lineage>
        <taxon>Bacteria</taxon>
        <taxon>Bacillati</taxon>
        <taxon>Actinomycetota</taxon>
        <taxon>Actinomycetes</taxon>
        <taxon>Streptosporangiales</taxon>
        <taxon>Nocardiopsidaceae</taxon>
        <taxon>Nocardiopsis</taxon>
    </lineage>
</organism>
<dbReference type="SUPFAM" id="SSF47413">
    <property type="entry name" value="lambda repressor-like DNA-binding domains"/>
    <property type="match status" value="1"/>
</dbReference>